<dbReference type="AlphaFoldDB" id="A0A699Z6M5"/>
<dbReference type="Proteomes" id="UP000485058">
    <property type="component" value="Unassembled WGS sequence"/>
</dbReference>
<protein>
    <submittedName>
        <fullName evidence="1">Uncharacterized protein</fullName>
    </submittedName>
</protein>
<dbReference type="EMBL" id="BLLF01000738">
    <property type="protein sequence ID" value="GFH14534.1"/>
    <property type="molecule type" value="Genomic_DNA"/>
</dbReference>
<gene>
    <name evidence="1" type="ORF">HaLaN_10607</name>
</gene>
<evidence type="ECO:0000313" key="2">
    <source>
        <dbReference type="Proteomes" id="UP000485058"/>
    </source>
</evidence>
<comment type="caution">
    <text evidence="1">The sequence shown here is derived from an EMBL/GenBank/DDBJ whole genome shotgun (WGS) entry which is preliminary data.</text>
</comment>
<sequence length="321" mass="33919">MPRAAEEVFRVSAMSPQEAMTASCPGGIQPVPGALFLLRLFPGDIPGAGGLGCLAARAQRVRDLGRGALMRQEVGAGKALPRQAMEEWARSDLDVWEDTAGNTTVKGLTYIEVRWTSAGGHHPGWCVRLRAPRVGVSCMPGLPAAGHAAGRANHDHILPGLPARVMSMRVALSLIHIAGGARFSTKWQLYCSSSGATGLPGVCTLHVVVLMSSSSRSTPSAKNRNCRSSFTGVCPGFEGGWPLLVQSACKAGLLVGWAFVRLVASRLGGLWAGLMSWLVTSSRGHWLPCAPPHCDPMAMRPGCEGVRQTCKPVQLICSATH</sequence>
<organism evidence="1 2">
    <name type="scientific">Haematococcus lacustris</name>
    <name type="common">Green alga</name>
    <name type="synonym">Haematococcus pluvialis</name>
    <dbReference type="NCBI Taxonomy" id="44745"/>
    <lineage>
        <taxon>Eukaryota</taxon>
        <taxon>Viridiplantae</taxon>
        <taxon>Chlorophyta</taxon>
        <taxon>core chlorophytes</taxon>
        <taxon>Chlorophyceae</taxon>
        <taxon>CS clade</taxon>
        <taxon>Chlamydomonadales</taxon>
        <taxon>Haematococcaceae</taxon>
        <taxon>Haematococcus</taxon>
    </lineage>
</organism>
<keyword evidence="2" id="KW-1185">Reference proteome</keyword>
<name>A0A699Z6M5_HAELA</name>
<reference evidence="1 2" key="1">
    <citation type="submission" date="2020-02" db="EMBL/GenBank/DDBJ databases">
        <title>Draft genome sequence of Haematococcus lacustris strain NIES-144.</title>
        <authorList>
            <person name="Morimoto D."/>
            <person name="Nakagawa S."/>
            <person name="Yoshida T."/>
            <person name="Sawayama S."/>
        </authorList>
    </citation>
    <scope>NUCLEOTIDE SEQUENCE [LARGE SCALE GENOMIC DNA]</scope>
    <source>
        <strain evidence="1 2">NIES-144</strain>
    </source>
</reference>
<proteinExistence type="predicted"/>
<evidence type="ECO:0000313" key="1">
    <source>
        <dbReference type="EMBL" id="GFH14534.1"/>
    </source>
</evidence>
<accession>A0A699Z6M5</accession>